<dbReference type="GO" id="GO:0006900">
    <property type="term" value="P:vesicle budding from membrane"/>
    <property type="evidence" value="ECO:0007669"/>
    <property type="project" value="TreeGrafter"/>
</dbReference>
<reference evidence="10" key="1">
    <citation type="submission" date="2022-12" db="EMBL/GenBank/DDBJ databases">
        <title>Draft genome assemblies for two species of Escallonia (Escalloniales).</title>
        <authorList>
            <person name="Chanderbali A."/>
            <person name="Dervinis C."/>
            <person name="Anghel I."/>
            <person name="Soltis D."/>
            <person name="Soltis P."/>
            <person name="Zapata F."/>
        </authorList>
    </citation>
    <scope>NUCLEOTIDE SEQUENCE</scope>
    <source>
        <strain evidence="10">UCBG92.1500</strain>
        <tissue evidence="10">Leaf</tissue>
    </source>
</reference>
<evidence type="ECO:0000256" key="4">
    <source>
        <dbReference type="ARBA" id="ARBA00022583"/>
    </source>
</evidence>
<dbReference type="InterPro" id="IPR045192">
    <property type="entry name" value="AP180-like"/>
</dbReference>
<dbReference type="AlphaFoldDB" id="A0AA88QYC5"/>
<keyword evidence="6" id="KW-0472">Membrane</keyword>
<accession>A0AA88QYC5</accession>
<evidence type="ECO:0000313" key="11">
    <source>
        <dbReference type="Proteomes" id="UP001187471"/>
    </source>
</evidence>
<dbReference type="GO" id="GO:0005545">
    <property type="term" value="F:1-phosphatidylinositol binding"/>
    <property type="evidence" value="ECO:0007669"/>
    <property type="project" value="TreeGrafter"/>
</dbReference>
<evidence type="ECO:0000313" key="10">
    <source>
        <dbReference type="EMBL" id="KAK2969626.1"/>
    </source>
</evidence>
<dbReference type="SMART" id="SM00273">
    <property type="entry name" value="ENTH"/>
    <property type="match status" value="1"/>
</dbReference>
<evidence type="ECO:0000256" key="2">
    <source>
        <dbReference type="ARBA" id="ARBA00004555"/>
    </source>
</evidence>
<comment type="subcellular location">
    <subcellularLocation>
        <location evidence="1">Cytoplasmic vesicle</location>
        <location evidence="1">Clathrin-coated vesicle</location>
    </subcellularLocation>
    <subcellularLocation>
        <location evidence="2">Golgi apparatus</location>
    </subcellularLocation>
    <subcellularLocation>
        <location evidence="3">Membrane</location>
        <location evidence="3">Clathrin-coated pit</location>
    </subcellularLocation>
</comment>
<name>A0AA88QYC5_9ASTE</name>
<sequence length="488" mass="54244">MYEQRIDLLRASIIGAPSFCRSPPFSAAEERMTKNDVVFANRRRFLAGKHLGYNFFIVSWAPYGPYWSNLRSIASVEILSAQRLHALQAIRADDEVSNRVDDKRQTRPQNYKSGGNYSITLVCDPRTTTARYRNGLRDLMGVVKDKLSLSRVALVSKPNTLPLHLAVLRATNHSPSTPPDDHHLATLLSLGDASRATASALIESLMDRLQRTGDTSVALKCLLTIHHIIRRGPFILQDQLSIFPSSGGRNHLKLSAFHDGATATTWALSTWVRWYGRYLEILLSASRTLGFFLTSSSCTVEREKVEETISSIMNPDLIRDVDSLIGVIEEMCKAPDSLLLEGNKLLYEIMGLMGGDYLSAVNEVLLRLDEFKERLSCLSFGESVELACCLKRLEDCKDRLLVLFTIKKPSIELLWGITGELVDGVAMVKMYGEGGGKLVSLGQRERLSESSRFGDRILKSSDSVQFSSGRFDLSRLSSLTLGAAECTV</sequence>
<evidence type="ECO:0000256" key="5">
    <source>
        <dbReference type="ARBA" id="ARBA00023034"/>
    </source>
</evidence>
<dbReference type="Proteomes" id="UP001187471">
    <property type="component" value="Unassembled WGS sequence"/>
</dbReference>
<dbReference type="GO" id="GO:0072583">
    <property type="term" value="P:clathrin-dependent endocytosis"/>
    <property type="evidence" value="ECO:0007669"/>
    <property type="project" value="InterPro"/>
</dbReference>
<dbReference type="GO" id="GO:0000149">
    <property type="term" value="F:SNARE binding"/>
    <property type="evidence" value="ECO:0007669"/>
    <property type="project" value="TreeGrafter"/>
</dbReference>
<organism evidence="10 11">
    <name type="scientific">Escallonia rubra</name>
    <dbReference type="NCBI Taxonomy" id="112253"/>
    <lineage>
        <taxon>Eukaryota</taxon>
        <taxon>Viridiplantae</taxon>
        <taxon>Streptophyta</taxon>
        <taxon>Embryophyta</taxon>
        <taxon>Tracheophyta</taxon>
        <taxon>Spermatophyta</taxon>
        <taxon>Magnoliopsida</taxon>
        <taxon>eudicotyledons</taxon>
        <taxon>Gunneridae</taxon>
        <taxon>Pentapetalae</taxon>
        <taxon>asterids</taxon>
        <taxon>campanulids</taxon>
        <taxon>Escalloniales</taxon>
        <taxon>Escalloniaceae</taxon>
        <taxon>Escallonia</taxon>
    </lineage>
</organism>
<dbReference type="PANTHER" id="PTHR22951:SF76">
    <property type="entry name" value="OS09G0468150 PROTEIN"/>
    <property type="match status" value="1"/>
</dbReference>
<dbReference type="SUPFAM" id="SSF48464">
    <property type="entry name" value="ENTH/VHS domain"/>
    <property type="match status" value="1"/>
</dbReference>
<proteinExistence type="predicted"/>
<dbReference type="PROSITE" id="PS50942">
    <property type="entry name" value="ENTH"/>
    <property type="match status" value="1"/>
</dbReference>
<dbReference type="CDD" id="cd16987">
    <property type="entry name" value="ANTH_N_AP180_plant"/>
    <property type="match status" value="1"/>
</dbReference>
<dbReference type="InterPro" id="IPR011417">
    <property type="entry name" value="ANTH_dom"/>
</dbReference>
<dbReference type="GO" id="GO:0032050">
    <property type="term" value="F:clathrin heavy chain binding"/>
    <property type="evidence" value="ECO:0007669"/>
    <property type="project" value="TreeGrafter"/>
</dbReference>
<dbReference type="Pfam" id="PF07651">
    <property type="entry name" value="ANTH"/>
    <property type="match status" value="1"/>
</dbReference>
<keyword evidence="8" id="KW-0968">Cytoplasmic vesicle</keyword>
<dbReference type="FunFam" id="1.25.40.90:FF:000035">
    <property type="entry name" value="Putative clathrin assembly protein At4g40080"/>
    <property type="match status" value="1"/>
</dbReference>
<keyword evidence="4" id="KW-0254">Endocytosis</keyword>
<dbReference type="Gene3D" id="1.20.930.50">
    <property type="match status" value="1"/>
</dbReference>
<evidence type="ECO:0000256" key="3">
    <source>
        <dbReference type="ARBA" id="ARBA00004600"/>
    </source>
</evidence>
<dbReference type="InterPro" id="IPR013809">
    <property type="entry name" value="ENTH"/>
</dbReference>
<evidence type="ECO:0000256" key="6">
    <source>
        <dbReference type="ARBA" id="ARBA00023136"/>
    </source>
</evidence>
<keyword evidence="11" id="KW-1185">Reference proteome</keyword>
<feature type="domain" description="ENTH" evidence="9">
    <location>
        <begin position="155"/>
        <end position="293"/>
    </location>
</feature>
<keyword evidence="7" id="KW-0168">Coated pit</keyword>
<gene>
    <name evidence="10" type="ORF">RJ640_011331</name>
</gene>
<protein>
    <recommendedName>
        <fullName evidence="9">ENTH domain-containing protein</fullName>
    </recommendedName>
</protein>
<dbReference type="Gene3D" id="1.25.40.90">
    <property type="match status" value="1"/>
</dbReference>
<evidence type="ECO:0000256" key="1">
    <source>
        <dbReference type="ARBA" id="ARBA00004132"/>
    </source>
</evidence>
<dbReference type="InterPro" id="IPR008942">
    <property type="entry name" value="ENTH_VHS"/>
</dbReference>
<dbReference type="GO" id="GO:0005546">
    <property type="term" value="F:phosphatidylinositol-4,5-bisphosphate binding"/>
    <property type="evidence" value="ECO:0007669"/>
    <property type="project" value="TreeGrafter"/>
</dbReference>
<evidence type="ECO:0000256" key="8">
    <source>
        <dbReference type="ARBA" id="ARBA00023329"/>
    </source>
</evidence>
<dbReference type="GO" id="GO:0048268">
    <property type="term" value="P:clathrin coat assembly"/>
    <property type="evidence" value="ECO:0007669"/>
    <property type="project" value="InterPro"/>
</dbReference>
<dbReference type="PANTHER" id="PTHR22951">
    <property type="entry name" value="CLATHRIN ASSEMBLY PROTEIN"/>
    <property type="match status" value="1"/>
</dbReference>
<dbReference type="EMBL" id="JAVXUO010002787">
    <property type="protein sequence ID" value="KAK2969626.1"/>
    <property type="molecule type" value="Genomic_DNA"/>
</dbReference>
<dbReference type="GO" id="GO:0030136">
    <property type="term" value="C:clathrin-coated vesicle"/>
    <property type="evidence" value="ECO:0007669"/>
    <property type="project" value="UniProtKB-SubCell"/>
</dbReference>
<dbReference type="InterPro" id="IPR048050">
    <property type="entry name" value="ANTH_N_plant"/>
</dbReference>
<dbReference type="GO" id="GO:0005794">
    <property type="term" value="C:Golgi apparatus"/>
    <property type="evidence" value="ECO:0007669"/>
    <property type="project" value="UniProtKB-SubCell"/>
</dbReference>
<comment type="caution">
    <text evidence="10">The sequence shown here is derived from an EMBL/GenBank/DDBJ whole genome shotgun (WGS) entry which is preliminary data.</text>
</comment>
<keyword evidence="5" id="KW-0333">Golgi apparatus</keyword>
<dbReference type="GO" id="GO:0005905">
    <property type="term" value="C:clathrin-coated pit"/>
    <property type="evidence" value="ECO:0007669"/>
    <property type="project" value="UniProtKB-SubCell"/>
</dbReference>
<evidence type="ECO:0000259" key="9">
    <source>
        <dbReference type="PROSITE" id="PS50942"/>
    </source>
</evidence>
<evidence type="ECO:0000256" key="7">
    <source>
        <dbReference type="ARBA" id="ARBA00023176"/>
    </source>
</evidence>